<dbReference type="Pfam" id="PF12796">
    <property type="entry name" value="Ank_2"/>
    <property type="match status" value="1"/>
</dbReference>
<feature type="repeat" description="ANK" evidence="3">
    <location>
        <begin position="268"/>
        <end position="305"/>
    </location>
</feature>
<protein>
    <recommendedName>
        <fullName evidence="7">Ankyrin repeat protein</fullName>
    </recommendedName>
</protein>
<sequence length="641" mass="72952">MPRHEKGNQSKWKRDREERLEEKKEDRTLPTTELMTNWKAWLGVRGTIMDDIPRWGRRPPLIDEYPDLARALQDGDLPTTRRLLESSPVIIWPDIWKISRYMPVHNKRCSTDRVHCHPLGVASMLSHAHIVQYLLTKPQVRAHVDDPVTNLCKCFYDPVDYRAVSAPNMRQDPAHWTALHLTICQGEGVYQNRPPIDATPVHNDSLQIVKDLIHAKASLIVSADQPSQENITILHTAALKGRYDILSYLLSPGFSRRAEIDINARDRKGRTPLHYAVLRYYSEDHDLSGIGFLIAQGADLESRDKYSQTPFTLALSFGCLVSAKYLFTRHAPKHGFRFLFPHTGTMNYPLQVLARSFETFFVMSPWTVEAVSPDRWELQRQDLIRTILKLSPPGVTSVDCGNHSLQDDIDPLEVEVRHPLAIAAHEGSNPSDLVLWLLVNRSADATARSGSRQKWTTALHEAVTSQPPSGGHRRKVMMHADYDGATRQMVGTLWKPGYTPMFIETLQELWQWTALKKCLVLIGYGVGHPRLRTANSEGLTALDLAIQRSESEERALRKDQDTPNVQYEYCPYRFVGHLLFNLIQPAIKDPASLPALLDKADQKYLSAKLREVIVSKPQLAFEMVTAGVDLTDVKENWFEIH</sequence>
<evidence type="ECO:0000256" key="4">
    <source>
        <dbReference type="SAM" id="MobiDB-lite"/>
    </source>
</evidence>
<name>A0A8S8ZEX1_SORMA</name>
<evidence type="ECO:0000256" key="2">
    <source>
        <dbReference type="ARBA" id="ARBA00023043"/>
    </source>
</evidence>
<dbReference type="PANTHER" id="PTHR24198">
    <property type="entry name" value="ANKYRIN REPEAT AND PROTEIN KINASE DOMAIN-CONTAINING PROTEIN"/>
    <property type="match status" value="1"/>
</dbReference>
<evidence type="ECO:0000313" key="5">
    <source>
        <dbReference type="EMBL" id="KAA8624237.1"/>
    </source>
</evidence>
<dbReference type="EMBL" id="NMPR01000245">
    <property type="protein sequence ID" value="KAA8624237.1"/>
    <property type="molecule type" value="Genomic_DNA"/>
</dbReference>
<comment type="caution">
    <text evidence="5">The sequence shown here is derived from an EMBL/GenBank/DDBJ whole genome shotgun (WGS) entry which is preliminary data.</text>
</comment>
<gene>
    <name evidence="5" type="ORF">SMACR_08963</name>
</gene>
<dbReference type="Gene3D" id="1.25.40.20">
    <property type="entry name" value="Ankyrin repeat-containing domain"/>
    <property type="match status" value="1"/>
</dbReference>
<dbReference type="PANTHER" id="PTHR24198:SF165">
    <property type="entry name" value="ANKYRIN REPEAT-CONTAINING PROTEIN-RELATED"/>
    <property type="match status" value="1"/>
</dbReference>
<keyword evidence="2 3" id="KW-0040">ANK repeat</keyword>
<proteinExistence type="predicted"/>
<evidence type="ECO:0000313" key="6">
    <source>
        <dbReference type="Proteomes" id="UP000433876"/>
    </source>
</evidence>
<dbReference type="PROSITE" id="PS50297">
    <property type="entry name" value="ANK_REP_REGION"/>
    <property type="match status" value="1"/>
</dbReference>
<dbReference type="InterPro" id="IPR036770">
    <property type="entry name" value="Ankyrin_rpt-contain_sf"/>
</dbReference>
<evidence type="ECO:0000256" key="1">
    <source>
        <dbReference type="ARBA" id="ARBA00022737"/>
    </source>
</evidence>
<dbReference type="SMART" id="SM00248">
    <property type="entry name" value="ANK"/>
    <property type="match status" value="5"/>
</dbReference>
<dbReference type="Proteomes" id="UP000433876">
    <property type="component" value="Unassembled WGS sequence"/>
</dbReference>
<keyword evidence="1" id="KW-0677">Repeat</keyword>
<dbReference type="InterPro" id="IPR002110">
    <property type="entry name" value="Ankyrin_rpt"/>
</dbReference>
<dbReference type="SUPFAM" id="SSF48403">
    <property type="entry name" value="Ankyrin repeat"/>
    <property type="match status" value="1"/>
</dbReference>
<dbReference type="PROSITE" id="PS50088">
    <property type="entry name" value="ANK_REPEAT"/>
    <property type="match status" value="1"/>
</dbReference>
<dbReference type="VEuPathDB" id="FungiDB:SMAC_08964"/>
<evidence type="ECO:0000256" key="3">
    <source>
        <dbReference type="PROSITE-ProRule" id="PRU00023"/>
    </source>
</evidence>
<feature type="region of interest" description="Disordered" evidence="4">
    <location>
        <begin position="1"/>
        <end position="28"/>
    </location>
</feature>
<accession>A0A8S8ZEX1</accession>
<dbReference type="AlphaFoldDB" id="A0A8S8ZEX1"/>
<reference evidence="5 6" key="1">
    <citation type="submission" date="2017-07" db="EMBL/GenBank/DDBJ databases">
        <title>Genome sequence of the Sordaria macrospora wild type strain R19027.</title>
        <authorList>
            <person name="Nowrousian M."/>
            <person name="Teichert I."/>
            <person name="Kueck U."/>
        </authorList>
    </citation>
    <scope>NUCLEOTIDE SEQUENCE [LARGE SCALE GENOMIC DNA]</scope>
    <source>
        <strain evidence="5 6">R19027</strain>
        <tissue evidence="5">Mycelium</tissue>
    </source>
</reference>
<organism evidence="5 6">
    <name type="scientific">Sordaria macrospora</name>
    <dbReference type="NCBI Taxonomy" id="5147"/>
    <lineage>
        <taxon>Eukaryota</taxon>
        <taxon>Fungi</taxon>
        <taxon>Dikarya</taxon>
        <taxon>Ascomycota</taxon>
        <taxon>Pezizomycotina</taxon>
        <taxon>Sordariomycetes</taxon>
        <taxon>Sordariomycetidae</taxon>
        <taxon>Sordariales</taxon>
        <taxon>Sordariaceae</taxon>
        <taxon>Sordaria</taxon>
    </lineage>
</organism>
<evidence type="ECO:0008006" key="7">
    <source>
        <dbReference type="Google" id="ProtNLM"/>
    </source>
</evidence>
<dbReference type="VEuPathDB" id="FungiDB:SMAC_08963"/>